<evidence type="ECO:0000256" key="1">
    <source>
        <dbReference type="PROSITE-ProRule" id="PRU00267"/>
    </source>
</evidence>
<feature type="DNA-binding region" description="HMG box" evidence="1">
    <location>
        <begin position="56"/>
        <end position="124"/>
    </location>
</feature>
<proteinExistence type="predicted"/>
<dbReference type="GO" id="GO:0003677">
    <property type="term" value="F:DNA binding"/>
    <property type="evidence" value="ECO:0007669"/>
    <property type="project" value="UniProtKB-UniRule"/>
</dbReference>
<dbReference type="InterPro" id="IPR009071">
    <property type="entry name" value="HMG_box_dom"/>
</dbReference>
<sequence>MPIPKRTLLPNNPPRKENDKITKMIENVQKAFPDIKTTLEIRELIEPAAQTRAKGTPRPQNCFMLYRKEISAKARYTGESQSVGASSKTASETWSEVSTREKNFWQALFEIVKEQHLDSSTGMSDVESSSGSSNESSSFHSTETSIHDSFDNFSRLPHTYYALNNDNSTEINGNNFEQSYACLSSITPSHDATTSEYQYIHDSNQYTLDDYGQRQELKQKNNYHNLPEEILSNYFFEAEGKKESRLSLPMQPFPQHYLNYPVYPAQTSYFIPLEMIYNGQLSSRSDQRLFFPTSQQYDSPIAPNHKTQVTATTELSVQLPYHFSPYQMTIDEIQQRQLHDDSNTKQNNDSTNK</sequence>
<evidence type="ECO:0000313" key="4">
    <source>
        <dbReference type="EMBL" id="CAG8450384.1"/>
    </source>
</evidence>
<dbReference type="SUPFAM" id="SSF47095">
    <property type="entry name" value="HMG-box"/>
    <property type="match status" value="1"/>
</dbReference>
<dbReference type="OrthoDB" id="6247875at2759"/>
<dbReference type="Gene3D" id="1.10.30.10">
    <property type="entry name" value="High mobility group box domain"/>
    <property type="match status" value="1"/>
</dbReference>
<name>A0A9N8VC32_9GLOM</name>
<evidence type="ECO:0000259" key="3">
    <source>
        <dbReference type="PROSITE" id="PS50118"/>
    </source>
</evidence>
<gene>
    <name evidence="4" type="ORF">AGERDE_LOCUS1694</name>
</gene>
<dbReference type="EMBL" id="CAJVPL010000122">
    <property type="protein sequence ID" value="CAG8450384.1"/>
    <property type="molecule type" value="Genomic_DNA"/>
</dbReference>
<dbReference type="GO" id="GO:0005634">
    <property type="term" value="C:nucleus"/>
    <property type="evidence" value="ECO:0007669"/>
    <property type="project" value="UniProtKB-UniRule"/>
</dbReference>
<dbReference type="Pfam" id="PF00505">
    <property type="entry name" value="HMG_box"/>
    <property type="match status" value="1"/>
</dbReference>
<organism evidence="4 5">
    <name type="scientific">Ambispora gerdemannii</name>
    <dbReference type="NCBI Taxonomy" id="144530"/>
    <lineage>
        <taxon>Eukaryota</taxon>
        <taxon>Fungi</taxon>
        <taxon>Fungi incertae sedis</taxon>
        <taxon>Mucoromycota</taxon>
        <taxon>Glomeromycotina</taxon>
        <taxon>Glomeromycetes</taxon>
        <taxon>Archaeosporales</taxon>
        <taxon>Ambisporaceae</taxon>
        <taxon>Ambispora</taxon>
    </lineage>
</organism>
<feature type="domain" description="HMG box" evidence="3">
    <location>
        <begin position="56"/>
        <end position="124"/>
    </location>
</feature>
<dbReference type="InterPro" id="IPR036910">
    <property type="entry name" value="HMG_box_dom_sf"/>
</dbReference>
<dbReference type="AlphaFoldDB" id="A0A9N8VC32"/>
<dbReference type="PROSITE" id="PS50118">
    <property type="entry name" value="HMG_BOX_2"/>
    <property type="match status" value="1"/>
</dbReference>
<keyword evidence="5" id="KW-1185">Reference proteome</keyword>
<keyword evidence="1" id="KW-0539">Nucleus</keyword>
<keyword evidence="1" id="KW-0238">DNA-binding</keyword>
<reference evidence="4" key="1">
    <citation type="submission" date="2021-06" db="EMBL/GenBank/DDBJ databases">
        <authorList>
            <person name="Kallberg Y."/>
            <person name="Tangrot J."/>
            <person name="Rosling A."/>
        </authorList>
    </citation>
    <scope>NUCLEOTIDE SEQUENCE</scope>
    <source>
        <strain evidence="4">MT106</strain>
    </source>
</reference>
<dbReference type="Proteomes" id="UP000789831">
    <property type="component" value="Unassembled WGS sequence"/>
</dbReference>
<evidence type="ECO:0000256" key="2">
    <source>
        <dbReference type="SAM" id="MobiDB-lite"/>
    </source>
</evidence>
<accession>A0A9N8VC32</accession>
<comment type="caution">
    <text evidence="4">The sequence shown here is derived from an EMBL/GenBank/DDBJ whole genome shotgun (WGS) entry which is preliminary data.</text>
</comment>
<feature type="region of interest" description="Disordered" evidence="2">
    <location>
        <begin position="119"/>
        <end position="144"/>
    </location>
</feature>
<evidence type="ECO:0000313" key="5">
    <source>
        <dbReference type="Proteomes" id="UP000789831"/>
    </source>
</evidence>
<protein>
    <submittedName>
        <fullName evidence="4">7333_t:CDS:1</fullName>
    </submittedName>
</protein>